<keyword evidence="5" id="KW-0964">Secreted</keyword>
<dbReference type="Proteomes" id="UP000244173">
    <property type="component" value="Chromosome"/>
</dbReference>
<gene>
    <name evidence="9" type="primary">flgK</name>
    <name evidence="9" type="ORF">DAI18_04155</name>
</gene>
<dbReference type="STRING" id="1122240.GCA_000620105_00572"/>
<evidence type="ECO:0000256" key="1">
    <source>
        <dbReference type="ARBA" id="ARBA00004365"/>
    </source>
</evidence>
<feature type="domain" description="Flagellar basal-body/hook protein C-terminal" evidence="7">
    <location>
        <begin position="562"/>
        <end position="600"/>
    </location>
</feature>
<comment type="similarity">
    <text evidence="3">Belongs to the flagella basal body rod proteins family.</text>
</comment>
<sequence>MSLFNIGLSGLNSAAAGMSVTGQNINGMNVAGYTRKDIIQQTLYPQSAGYGYPGNGVQVTDVRRVYDGFLNKQVQTATSASNYYSSKLSYLNQLDSTLANSSTGVSSQLQTFFSAIQTLATDPNSVPSRQAMLDQASSMVNSFKAANDRIEELRNGVNTEVKSSVTQINALAKQIASLNQQISQLWQGDTQQPLDLIDQRDQAITELNKYVKASSVPSDSGKVNVFIGSGQSMVLGGTPFELQVMPGSGKDLQIGYKDGSPLPSDLLTGGSLGGALSVRKTLVQSQEELGATALGMAINFNNQQKAGLDKNGAQGTDMFTLNFNFPPWSAATPAANAALLDSYSKTFANGGMDDATRSAFESDAINALSLAITQPDKIAAASPLKATGTTGAATVSATSISRATAQDNTLADDLMAGTASLTINYTATGLSISAPAAYSGYTVVARPGVTGGYKIMSNGTPPEETGVNLTMNGTLAGGGTFQLGKNTSFTEKADNSNLLEFTNLQTANLVQGTNGSATGTMTLQGALGQTVTSVGSITNETKVMNDAQTNSLKQVTLARESVSGVNLDEETINLLKYQQAYQASGKVIQTAGTLFDTILNAVGG</sequence>
<keyword evidence="6" id="KW-0975">Bacterial flagellum</keyword>
<dbReference type="Pfam" id="PF06429">
    <property type="entry name" value="Flg_bbr_C"/>
    <property type="match status" value="1"/>
</dbReference>
<keyword evidence="9" id="KW-0969">Cilium</keyword>
<dbReference type="GO" id="GO:0005198">
    <property type="term" value="F:structural molecule activity"/>
    <property type="evidence" value="ECO:0007669"/>
    <property type="project" value="InterPro"/>
</dbReference>
<reference evidence="9 10" key="1">
    <citation type="submission" date="2018-04" db="EMBL/GenBank/DDBJ databases">
        <title>Denitrifier Microvirgula.</title>
        <authorList>
            <person name="Anderson E."/>
            <person name="Jang J."/>
            <person name="Ishii S."/>
        </authorList>
    </citation>
    <scope>NUCLEOTIDE SEQUENCE [LARGE SCALE GENOMIC DNA]</scope>
    <source>
        <strain evidence="9 10">BE2.4</strain>
    </source>
</reference>
<evidence type="ECO:0000256" key="3">
    <source>
        <dbReference type="ARBA" id="ARBA00009677"/>
    </source>
</evidence>
<comment type="subcellular location">
    <subcellularLocation>
        <location evidence="1">Bacterial flagellum</location>
    </subcellularLocation>
    <subcellularLocation>
        <location evidence="2">Secreted</location>
    </subcellularLocation>
</comment>
<evidence type="ECO:0000256" key="2">
    <source>
        <dbReference type="ARBA" id="ARBA00004613"/>
    </source>
</evidence>
<evidence type="ECO:0000256" key="6">
    <source>
        <dbReference type="ARBA" id="ARBA00023143"/>
    </source>
</evidence>
<keyword evidence="9" id="KW-0966">Cell projection</keyword>
<dbReference type="KEGG" id="maer:DAI18_04155"/>
<feature type="domain" description="Flagellar hook-associated protein FlgK helical" evidence="8">
    <location>
        <begin position="91"/>
        <end position="319"/>
    </location>
</feature>
<dbReference type="NCBIfam" id="TIGR02492">
    <property type="entry name" value="flgK_ends"/>
    <property type="match status" value="1"/>
</dbReference>
<dbReference type="Pfam" id="PF22638">
    <property type="entry name" value="FlgK_D1"/>
    <property type="match status" value="1"/>
</dbReference>
<dbReference type="InterPro" id="IPR010930">
    <property type="entry name" value="Flg_bb/hook_C_dom"/>
</dbReference>
<evidence type="ECO:0000256" key="5">
    <source>
        <dbReference type="ARBA" id="ARBA00022525"/>
    </source>
</evidence>
<evidence type="ECO:0000313" key="10">
    <source>
        <dbReference type="Proteomes" id="UP000244173"/>
    </source>
</evidence>
<evidence type="ECO:0000313" key="9">
    <source>
        <dbReference type="EMBL" id="AVY93326.1"/>
    </source>
</evidence>
<dbReference type="InterPro" id="IPR002371">
    <property type="entry name" value="FlgK"/>
</dbReference>
<dbReference type="RefSeq" id="WP_107888807.1">
    <property type="nucleotide sequence ID" value="NZ_CP028519.1"/>
</dbReference>
<dbReference type="PRINTS" id="PR01005">
    <property type="entry name" value="FLGHOOKAP1"/>
</dbReference>
<dbReference type="InterPro" id="IPR053927">
    <property type="entry name" value="FlgK_helical"/>
</dbReference>
<proteinExistence type="inferred from homology"/>
<dbReference type="GO" id="GO:0044780">
    <property type="term" value="P:bacterial-type flagellum assembly"/>
    <property type="evidence" value="ECO:0007669"/>
    <property type="project" value="InterPro"/>
</dbReference>
<keyword evidence="10" id="KW-1185">Reference proteome</keyword>
<evidence type="ECO:0000256" key="4">
    <source>
        <dbReference type="ARBA" id="ARBA00016244"/>
    </source>
</evidence>
<organism evidence="9 10">
    <name type="scientific">Microvirgula aerodenitrificans</name>
    <dbReference type="NCBI Taxonomy" id="57480"/>
    <lineage>
        <taxon>Bacteria</taxon>
        <taxon>Pseudomonadati</taxon>
        <taxon>Pseudomonadota</taxon>
        <taxon>Betaproteobacteria</taxon>
        <taxon>Neisseriales</taxon>
        <taxon>Aquaspirillaceae</taxon>
        <taxon>Microvirgula</taxon>
    </lineage>
</organism>
<dbReference type="PANTHER" id="PTHR30033">
    <property type="entry name" value="FLAGELLAR HOOK-ASSOCIATED PROTEIN 1"/>
    <property type="match status" value="1"/>
</dbReference>
<name>A0A2S0P7I6_9NEIS</name>
<dbReference type="PANTHER" id="PTHR30033:SF1">
    <property type="entry name" value="FLAGELLAR HOOK-ASSOCIATED PROTEIN 1"/>
    <property type="match status" value="1"/>
</dbReference>
<evidence type="ECO:0000259" key="8">
    <source>
        <dbReference type="Pfam" id="PF22638"/>
    </source>
</evidence>
<dbReference type="EMBL" id="CP028519">
    <property type="protein sequence ID" value="AVY93326.1"/>
    <property type="molecule type" value="Genomic_DNA"/>
</dbReference>
<evidence type="ECO:0000259" key="7">
    <source>
        <dbReference type="Pfam" id="PF06429"/>
    </source>
</evidence>
<dbReference type="AlphaFoldDB" id="A0A2S0P7I6"/>
<dbReference type="GO" id="GO:0005576">
    <property type="term" value="C:extracellular region"/>
    <property type="evidence" value="ECO:0007669"/>
    <property type="project" value="UniProtKB-SubCell"/>
</dbReference>
<keyword evidence="9" id="KW-0282">Flagellum</keyword>
<dbReference type="SUPFAM" id="SSF64518">
    <property type="entry name" value="Phase 1 flagellin"/>
    <property type="match status" value="2"/>
</dbReference>
<accession>A0A2S0P7I6</accession>
<protein>
    <recommendedName>
        <fullName evidence="4">Flagellar hook-associated protein 1</fullName>
    </recommendedName>
</protein>
<dbReference type="OrthoDB" id="9802553at2"/>
<dbReference type="GO" id="GO:0009424">
    <property type="term" value="C:bacterial-type flagellum hook"/>
    <property type="evidence" value="ECO:0007669"/>
    <property type="project" value="InterPro"/>
</dbReference>